<keyword evidence="2" id="KW-0238">DNA-binding</keyword>
<organism evidence="5 8">
    <name type="scientific">Fusicatenibacter saccharivorans</name>
    <dbReference type="NCBI Taxonomy" id="1150298"/>
    <lineage>
        <taxon>Bacteria</taxon>
        <taxon>Bacillati</taxon>
        <taxon>Bacillota</taxon>
        <taxon>Clostridia</taxon>
        <taxon>Lachnospirales</taxon>
        <taxon>Lachnospiraceae</taxon>
        <taxon>Fusicatenibacter</taxon>
    </lineage>
</organism>
<dbReference type="Pfam" id="PF02311">
    <property type="entry name" value="AraC_binding"/>
    <property type="match status" value="1"/>
</dbReference>
<dbReference type="EMBL" id="CYYV01000014">
    <property type="protein sequence ID" value="CUO76463.1"/>
    <property type="molecule type" value="Genomic_DNA"/>
</dbReference>
<dbReference type="Proteomes" id="UP001199915">
    <property type="component" value="Unassembled WGS sequence"/>
</dbReference>
<keyword evidence="1" id="KW-0805">Transcription regulation</keyword>
<dbReference type="GO" id="GO:0032259">
    <property type="term" value="P:methylation"/>
    <property type="evidence" value="ECO:0007669"/>
    <property type="project" value="UniProtKB-KW"/>
</dbReference>
<gene>
    <name evidence="5" type="primary">adaA_6</name>
    <name evidence="5" type="ORF">ERS852406_02785</name>
    <name evidence="7" type="ORF">G5B05_03955</name>
    <name evidence="6" type="ORF">L0N21_13675</name>
</gene>
<dbReference type="Gene3D" id="2.60.120.10">
    <property type="entry name" value="Jelly Rolls"/>
    <property type="match status" value="1"/>
</dbReference>
<evidence type="ECO:0000256" key="3">
    <source>
        <dbReference type="ARBA" id="ARBA00023163"/>
    </source>
</evidence>
<dbReference type="Pfam" id="PF12833">
    <property type="entry name" value="HTH_18"/>
    <property type="match status" value="1"/>
</dbReference>
<dbReference type="PANTHER" id="PTHR43280">
    <property type="entry name" value="ARAC-FAMILY TRANSCRIPTIONAL REGULATOR"/>
    <property type="match status" value="1"/>
</dbReference>
<dbReference type="Proteomes" id="UP000768180">
    <property type="component" value="Unassembled WGS sequence"/>
</dbReference>
<protein>
    <submittedName>
        <fullName evidence="7">AraC family transcriptional regulator</fullName>
    </submittedName>
    <submittedName>
        <fullName evidence="6">Helix-turn-helix domain-containing protein</fullName>
    </submittedName>
    <submittedName>
        <fullName evidence="5">Methylphosphotriester-DNA--protein-cysteine S-methyltransferase</fullName>
        <ecNumber evidence="5">2.1.1.-</ecNumber>
    </submittedName>
</protein>
<evidence type="ECO:0000313" key="7">
    <source>
        <dbReference type="EMBL" id="NSE15579.1"/>
    </source>
</evidence>
<reference evidence="6" key="4">
    <citation type="submission" date="2022-01" db="EMBL/GenBank/DDBJ databases">
        <title>Collection of gut derived symbiotic bacterial strains cultured from healthy donors.</title>
        <authorList>
            <person name="Lin H."/>
            <person name="Kohout C."/>
            <person name="Waligurski E."/>
            <person name="Pamer E.G."/>
        </authorList>
    </citation>
    <scope>NUCLEOTIDE SEQUENCE</scope>
    <source>
        <strain evidence="6">DFI.5.49</strain>
    </source>
</reference>
<evidence type="ECO:0000313" key="5">
    <source>
        <dbReference type="EMBL" id="CUO76463.1"/>
    </source>
</evidence>
<evidence type="ECO:0000313" key="8">
    <source>
        <dbReference type="Proteomes" id="UP000095706"/>
    </source>
</evidence>
<reference evidence="7 9" key="2">
    <citation type="journal article" date="2020" name="Cell Host Microbe">
        <title>Functional and Genomic Variation between Human-Derived Isolates of Lachnospiraceae Reveals Inter- and Intra-Species Diversity.</title>
        <authorList>
            <person name="Sorbara M.T."/>
            <person name="Littmann E.R."/>
            <person name="Fontana E."/>
            <person name="Moody T.U."/>
            <person name="Kohout C.E."/>
            <person name="Gjonbalaj M."/>
            <person name="Eaton V."/>
            <person name="Seok R."/>
            <person name="Leiner I.M."/>
            <person name="Pamer E.G."/>
        </authorList>
    </citation>
    <scope>NUCLEOTIDE SEQUENCE [LARGE SCALE GENOMIC DNA]</scope>
    <source>
        <strain evidence="7 9">MSK.14.54</strain>
    </source>
</reference>
<keyword evidence="5" id="KW-0489">Methyltransferase</keyword>
<evidence type="ECO:0000313" key="6">
    <source>
        <dbReference type="EMBL" id="MCG4766546.1"/>
    </source>
</evidence>
<evidence type="ECO:0000313" key="9">
    <source>
        <dbReference type="Proteomes" id="UP000768180"/>
    </source>
</evidence>
<dbReference type="EC" id="2.1.1.-" evidence="5"/>
<evidence type="ECO:0000256" key="1">
    <source>
        <dbReference type="ARBA" id="ARBA00023015"/>
    </source>
</evidence>
<dbReference type="SUPFAM" id="SSF51182">
    <property type="entry name" value="RmlC-like cupins"/>
    <property type="match status" value="1"/>
</dbReference>
<dbReference type="InterPro" id="IPR003313">
    <property type="entry name" value="AraC-bd"/>
</dbReference>
<keyword evidence="3" id="KW-0804">Transcription</keyword>
<dbReference type="GO" id="GO:0003700">
    <property type="term" value="F:DNA-binding transcription factor activity"/>
    <property type="evidence" value="ECO:0007669"/>
    <property type="project" value="InterPro"/>
</dbReference>
<reference evidence="5 8" key="1">
    <citation type="submission" date="2015-09" db="EMBL/GenBank/DDBJ databases">
        <authorList>
            <consortium name="Pathogen Informatics"/>
        </authorList>
    </citation>
    <scope>NUCLEOTIDE SEQUENCE [LARGE SCALE GENOMIC DNA]</scope>
    <source>
        <strain evidence="5 8">2789STDY5608849</strain>
    </source>
</reference>
<dbReference type="PRINTS" id="PR00032">
    <property type="entry name" value="HTHARAC"/>
</dbReference>
<dbReference type="AlphaFoldDB" id="A0A174HNC8"/>
<proteinExistence type="predicted"/>
<dbReference type="RefSeq" id="WP_055228413.1">
    <property type="nucleotide sequence ID" value="NZ_CABJFB010000010.1"/>
</dbReference>
<dbReference type="CDD" id="cd02208">
    <property type="entry name" value="cupin_RmlC-like"/>
    <property type="match status" value="1"/>
</dbReference>
<dbReference type="SUPFAM" id="SSF46689">
    <property type="entry name" value="Homeodomain-like"/>
    <property type="match status" value="2"/>
</dbReference>
<dbReference type="EMBL" id="JAKNFS010000020">
    <property type="protein sequence ID" value="MCG4766546.1"/>
    <property type="molecule type" value="Genomic_DNA"/>
</dbReference>
<accession>A0A174HNC8</accession>
<sequence>MLSQMNYRKETQPHGDELFPLSIHVFETDLQSTVRVYCHWHEEVELFYAVKGEAVFHMDTETFLLREGETAFVNANRLHEVEGIDGQEFTFLAVVFQPRFLSGTSLDRIQQQYIEPVLSSEIRFPSKTERGTRLAEKTAQAMQEIRNLQERKEPGWELLLKAELLKIWQGYYSAAEKNGGKTDASTNYRVSRMKEILTYMNAHFCEDLEIAELASQFHMSESAFCRFFKSIMHISAVTYVNNLRIAESCRLLLSTEEAISKIASDCGFRNISYFNRVFQERMHQTPGQFRSLSAENRTAI</sequence>
<name>A0A174HNC8_9FIRM</name>
<dbReference type="Gene3D" id="1.10.10.60">
    <property type="entry name" value="Homeodomain-like"/>
    <property type="match status" value="2"/>
</dbReference>
<dbReference type="GeneID" id="79856127"/>
<keyword evidence="5" id="KW-0808">Transferase</keyword>
<keyword evidence="9" id="KW-1185">Reference proteome</keyword>
<dbReference type="InterPro" id="IPR014710">
    <property type="entry name" value="RmlC-like_jellyroll"/>
</dbReference>
<feature type="domain" description="HTH araC/xylS-type" evidence="4">
    <location>
        <begin position="194"/>
        <end position="292"/>
    </location>
</feature>
<dbReference type="GO" id="GO:0008168">
    <property type="term" value="F:methyltransferase activity"/>
    <property type="evidence" value="ECO:0007669"/>
    <property type="project" value="UniProtKB-KW"/>
</dbReference>
<dbReference type="PROSITE" id="PS01124">
    <property type="entry name" value="HTH_ARAC_FAMILY_2"/>
    <property type="match status" value="1"/>
</dbReference>
<dbReference type="InterPro" id="IPR011051">
    <property type="entry name" value="RmlC_Cupin_sf"/>
</dbReference>
<dbReference type="PANTHER" id="PTHR43280:SF28">
    <property type="entry name" value="HTH-TYPE TRANSCRIPTIONAL ACTIVATOR RHAS"/>
    <property type="match status" value="1"/>
</dbReference>
<dbReference type="GO" id="GO:0043565">
    <property type="term" value="F:sequence-specific DNA binding"/>
    <property type="evidence" value="ECO:0007669"/>
    <property type="project" value="InterPro"/>
</dbReference>
<evidence type="ECO:0000259" key="4">
    <source>
        <dbReference type="PROSITE" id="PS01124"/>
    </source>
</evidence>
<dbReference type="InterPro" id="IPR009057">
    <property type="entry name" value="Homeodomain-like_sf"/>
</dbReference>
<reference evidence="7" key="3">
    <citation type="submission" date="2020-02" db="EMBL/GenBank/DDBJ databases">
        <authorList>
            <person name="Littmann E."/>
            <person name="Sorbara M."/>
        </authorList>
    </citation>
    <scope>NUCLEOTIDE SEQUENCE</scope>
    <source>
        <strain evidence="7">MSK.14.54</strain>
    </source>
</reference>
<evidence type="ECO:0000256" key="2">
    <source>
        <dbReference type="ARBA" id="ARBA00023125"/>
    </source>
</evidence>
<dbReference type="EMBL" id="JAAITQ010000005">
    <property type="protein sequence ID" value="NSE15579.1"/>
    <property type="molecule type" value="Genomic_DNA"/>
</dbReference>
<dbReference type="SMART" id="SM00342">
    <property type="entry name" value="HTH_ARAC"/>
    <property type="match status" value="1"/>
</dbReference>
<dbReference type="Proteomes" id="UP000095706">
    <property type="component" value="Unassembled WGS sequence"/>
</dbReference>
<dbReference type="InterPro" id="IPR020449">
    <property type="entry name" value="Tscrpt_reg_AraC-type_HTH"/>
</dbReference>
<dbReference type="InterPro" id="IPR018060">
    <property type="entry name" value="HTH_AraC"/>
</dbReference>